<dbReference type="AlphaFoldDB" id="A0A1H1FAC5"/>
<dbReference type="PROSITE" id="PS51318">
    <property type="entry name" value="TAT"/>
    <property type="match status" value="1"/>
</dbReference>
<dbReference type="EMBL" id="FNKK01000002">
    <property type="protein sequence ID" value="SDQ98043.1"/>
    <property type="molecule type" value="Genomic_DNA"/>
</dbReference>
<organism evidence="5 6">
    <name type="scientific">Thermostaphylospora chromogena</name>
    <dbReference type="NCBI Taxonomy" id="35622"/>
    <lineage>
        <taxon>Bacteria</taxon>
        <taxon>Bacillati</taxon>
        <taxon>Actinomycetota</taxon>
        <taxon>Actinomycetes</taxon>
        <taxon>Streptosporangiales</taxon>
        <taxon>Thermomonosporaceae</taxon>
        <taxon>Thermostaphylospora</taxon>
    </lineage>
</organism>
<dbReference type="GO" id="GO:0042597">
    <property type="term" value="C:periplasmic space"/>
    <property type="evidence" value="ECO:0007669"/>
    <property type="project" value="UniProtKB-SubCell"/>
</dbReference>
<proteinExistence type="predicted"/>
<dbReference type="PANTHER" id="PTHR30222:SF17">
    <property type="entry name" value="SPERMIDINE_PUTRESCINE-BINDING PERIPLASMIC PROTEIN"/>
    <property type="match status" value="1"/>
</dbReference>
<evidence type="ECO:0000256" key="3">
    <source>
        <dbReference type="ARBA" id="ARBA00022729"/>
    </source>
</evidence>
<protein>
    <submittedName>
        <fullName evidence="5">Spermidine/putrescine transport system substrate-binding protein</fullName>
    </submittedName>
</protein>
<dbReference type="GO" id="GO:0015846">
    <property type="term" value="P:polyamine transport"/>
    <property type="evidence" value="ECO:0007669"/>
    <property type="project" value="InterPro"/>
</dbReference>
<keyword evidence="4" id="KW-0574">Periplasm</keyword>
<keyword evidence="3" id="KW-0732">Signal</keyword>
<dbReference type="InterPro" id="IPR006311">
    <property type="entry name" value="TAT_signal"/>
</dbReference>
<evidence type="ECO:0000313" key="6">
    <source>
        <dbReference type="Proteomes" id="UP000217103"/>
    </source>
</evidence>
<name>A0A1H1FAC5_9ACTN</name>
<accession>A0A1H1FAC5</accession>
<dbReference type="Gene3D" id="3.40.190.10">
    <property type="entry name" value="Periplasmic binding protein-like II"/>
    <property type="match status" value="2"/>
</dbReference>
<reference evidence="5 6" key="1">
    <citation type="submission" date="2016-10" db="EMBL/GenBank/DDBJ databases">
        <authorList>
            <person name="de Groot N.N."/>
        </authorList>
    </citation>
    <scope>NUCLEOTIDE SEQUENCE [LARGE SCALE GENOMIC DNA]</scope>
    <source>
        <strain evidence="5 6">DSM 43794</strain>
    </source>
</reference>
<dbReference type="STRING" id="35622.SAMN04489764_2886"/>
<dbReference type="CDD" id="cd13590">
    <property type="entry name" value="PBP2_PotD_PotF_like"/>
    <property type="match status" value="1"/>
</dbReference>
<evidence type="ECO:0000256" key="4">
    <source>
        <dbReference type="ARBA" id="ARBA00022764"/>
    </source>
</evidence>
<evidence type="ECO:0000256" key="2">
    <source>
        <dbReference type="ARBA" id="ARBA00022448"/>
    </source>
</evidence>
<dbReference type="Proteomes" id="UP000217103">
    <property type="component" value="Unassembled WGS sequence"/>
</dbReference>
<evidence type="ECO:0000313" key="5">
    <source>
        <dbReference type="EMBL" id="SDQ98043.1"/>
    </source>
</evidence>
<gene>
    <name evidence="5" type="ORF">SAMN04489764_2886</name>
</gene>
<evidence type="ECO:0000256" key="1">
    <source>
        <dbReference type="ARBA" id="ARBA00004418"/>
    </source>
</evidence>
<sequence>MAVMATAALLRDWKLNHSMDLRTDPVFMRGMTQSRRVSRREALRIAGLATAGLALAACGVQGKKADPPKADAVADFWADKKQNGTLRFANWPLYIDKDGKRYPSLEKFTAETGIEVVYQEPIQEMPTWFGKIQPMLASGQDIGYDVMVMTNGFQLTRALNLGYLAPLDHSRLPNFAANAGETFKNPAWDPDNAHTIPWAAGVTGIAYNPEYVDEVTSIQELWNPKYKGKIGMMVDTQEIANFGMFALGIDPEKAGRAEWEKAAAKLQEQRDAGLVRKYYENDYVEALARGDVWITMAWSGDIYQQIAEGKNLKFVVPEEGATIWTDNLCIPKTARNPVDALMLMDFVYRPEVARMLVEYINYITPVPATKDLILARAQEESGEERETLEELANSPLVYPSEADQARLRSYSILSTADEKVFEDIFQPITQG</sequence>
<dbReference type="Pfam" id="PF13416">
    <property type="entry name" value="SBP_bac_8"/>
    <property type="match status" value="1"/>
</dbReference>
<dbReference type="SUPFAM" id="SSF53850">
    <property type="entry name" value="Periplasmic binding protein-like II"/>
    <property type="match status" value="1"/>
</dbReference>
<keyword evidence="6" id="KW-1185">Reference proteome</keyword>
<dbReference type="InterPro" id="IPR006059">
    <property type="entry name" value="SBP"/>
</dbReference>
<dbReference type="InterPro" id="IPR001188">
    <property type="entry name" value="Sperm_putr-bd"/>
</dbReference>
<comment type="subcellular location">
    <subcellularLocation>
        <location evidence="1">Periplasm</location>
    </subcellularLocation>
</comment>
<dbReference type="GO" id="GO:0019808">
    <property type="term" value="F:polyamine binding"/>
    <property type="evidence" value="ECO:0007669"/>
    <property type="project" value="InterPro"/>
</dbReference>
<dbReference type="PRINTS" id="PR00909">
    <property type="entry name" value="SPERMDNBNDNG"/>
</dbReference>
<keyword evidence="2" id="KW-0813">Transport</keyword>
<dbReference type="PANTHER" id="PTHR30222">
    <property type="entry name" value="SPERMIDINE/PUTRESCINE-BINDING PERIPLASMIC PROTEIN"/>
    <property type="match status" value="1"/>
</dbReference>